<dbReference type="Pfam" id="PF00293">
    <property type="entry name" value="NUDIX"/>
    <property type="match status" value="1"/>
</dbReference>
<evidence type="ECO:0000256" key="2">
    <source>
        <dbReference type="ARBA" id="ARBA00005582"/>
    </source>
</evidence>
<dbReference type="CDD" id="cd18875">
    <property type="entry name" value="NUDIX_Hydrolase"/>
    <property type="match status" value="1"/>
</dbReference>
<keyword evidence="4" id="KW-0378">Hydrolase</keyword>
<gene>
    <name evidence="7" type="ORF">ACFPOF_24315</name>
</gene>
<evidence type="ECO:0000313" key="8">
    <source>
        <dbReference type="Proteomes" id="UP001596113"/>
    </source>
</evidence>
<evidence type="ECO:0000313" key="7">
    <source>
        <dbReference type="EMBL" id="MFC5405877.1"/>
    </source>
</evidence>
<comment type="cofactor">
    <cofactor evidence="1">
        <name>Mg(2+)</name>
        <dbReference type="ChEBI" id="CHEBI:18420"/>
    </cofactor>
</comment>
<protein>
    <submittedName>
        <fullName evidence="7">8-oxo-dGTP diphosphatase</fullName>
    </submittedName>
</protein>
<dbReference type="PROSITE" id="PS51462">
    <property type="entry name" value="NUDIX"/>
    <property type="match status" value="1"/>
</dbReference>
<dbReference type="InterPro" id="IPR020476">
    <property type="entry name" value="Nudix_hydrolase"/>
</dbReference>
<evidence type="ECO:0000259" key="6">
    <source>
        <dbReference type="PROSITE" id="PS51462"/>
    </source>
</evidence>
<evidence type="ECO:0000256" key="5">
    <source>
        <dbReference type="ARBA" id="ARBA00022842"/>
    </source>
</evidence>
<dbReference type="EMBL" id="JBHSMI010000052">
    <property type="protein sequence ID" value="MFC5405877.1"/>
    <property type="molecule type" value="Genomic_DNA"/>
</dbReference>
<keyword evidence="3" id="KW-0479">Metal-binding</keyword>
<dbReference type="InterPro" id="IPR015797">
    <property type="entry name" value="NUDIX_hydrolase-like_dom_sf"/>
</dbReference>
<dbReference type="Gene3D" id="3.90.79.10">
    <property type="entry name" value="Nucleoside Triphosphate Pyrophosphohydrolase"/>
    <property type="match status" value="1"/>
</dbReference>
<reference evidence="8" key="1">
    <citation type="journal article" date="2019" name="Int. J. Syst. Evol. Microbiol.">
        <title>The Global Catalogue of Microorganisms (GCM) 10K type strain sequencing project: providing services to taxonomists for standard genome sequencing and annotation.</title>
        <authorList>
            <consortium name="The Broad Institute Genomics Platform"/>
            <consortium name="The Broad Institute Genome Sequencing Center for Infectious Disease"/>
            <person name="Wu L."/>
            <person name="Ma J."/>
        </authorList>
    </citation>
    <scope>NUCLEOTIDE SEQUENCE [LARGE SCALE GENOMIC DNA]</scope>
    <source>
        <strain evidence="8">CGMCC 1.18575</strain>
    </source>
</reference>
<dbReference type="PANTHER" id="PTHR43758:SF2">
    <property type="entry name" value="OXIDIZED PURINE NUCLEOSIDE TRIPHOSPHATE HYDROLASE"/>
    <property type="match status" value="1"/>
</dbReference>
<keyword evidence="8" id="KW-1185">Reference proteome</keyword>
<comment type="caution">
    <text evidence="7">The sequence shown here is derived from an EMBL/GenBank/DDBJ whole genome shotgun (WGS) entry which is preliminary data.</text>
</comment>
<dbReference type="PANTHER" id="PTHR43758">
    <property type="entry name" value="7,8-DIHYDRO-8-OXOGUANINE TRIPHOSPHATASE"/>
    <property type="match status" value="1"/>
</dbReference>
<dbReference type="Proteomes" id="UP001596113">
    <property type="component" value="Unassembled WGS sequence"/>
</dbReference>
<keyword evidence="5" id="KW-0460">Magnesium</keyword>
<name>A0ABW0I3K5_9BACL</name>
<dbReference type="RefSeq" id="WP_378137559.1">
    <property type="nucleotide sequence ID" value="NZ_JBHSMI010000052.1"/>
</dbReference>
<dbReference type="SUPFAM" id="SSF55811">
    <property type="entry name" value="Nudix"/>
    <property type="match status" value="1"/>
</dbReference>
<evidence type="ECO:0000256" key="4">
    <source>
        <dbReference type="ARBA" id="ARBA00022801"/>
    </source>
</evidence>
<proteinExistence type="inferred from homology"/>
<feature type="domain" description="Nudix hydrolase" evidence="6">
    <location>
        <begin position="6"/>
        <end position="133"/>
    </location>
</feature>
<accession>A0ABW0I3K5</accession>
<dbReference type="PRINTS" id="PR00502">
    <property type="entry name" value="NUDIXFAMILY"/>
</dbReference>
<sequence length="154" mass="17927">MFYLSTVKLTNMCMIYDPETDRVVVQDRIKSWTGLAFPGGHLEDGESIIDSTIREIREETGLEISNLELCGIVYWFNEDTKDKYLVFSYRTSSFTGQLLEQTAEGKLYWVNKDELPFLPLAEGMKERLPLFLENKYSEGFGTHSQSRKSEMKWQ</sequence>
<dbReference type="InterPro" id="IPR000086">
    <property type="entry name" value="NUDIX_hydrolase_dom"/>
</dbReference>
<organism evidence="7 8">
    <name type="scientific">Cohnella soli</name>
    <dbReference type="NCBI Taxonomy" id="425005"/>
    <lineage>
        <taxon>Bacteria</taxon>
        <taxon>Bacillati</taxon>
        <taxon>Bacillota</taxon>
        <taxon>Bacilli</taxon>
        <taxon>Bacillales</taxon>
        <taxon>Paenibacillaceae</taxon>
        <taxon>Cohnella</taxon>
    </lineage>
</organism>
<evidence type="ECO:0000256" key="1">
    <source>
        <dbReference type="ARBA" id="ARBA00001946"/>
    </source>
</evidence>
<comment type="similarity">
    <text evidence="2">Belongs to the Nudix hydrolase family.</text>
</comment>
<evidence type="ECO:0000256" key="3">
    <source>
        <dbReference type="ARBA" id="ARBA00022723"/>
    </source>
</evidence>